<keyword evidence="5" id="KW-1273">Viral capsid maturation</keyword>
<evidence type="ECO:0000256" key="2">
    <source>
        <dbReference type="ARBA" id="ARBA00022670"/>
    </source>
</evidence>
<dbReference type="InterPro" id="IPR054613">
    <property type="entry name" value="Peptidase_S78_dom"/>
</dbReference>
<evidence type="ECO:0000259" key="7">
    <source>
        <dbReference type="Pfam" id="PF04586"/>
    </source>
</evidence>
<accession>A0AAX4QHB2</accession>
<evidence type="ECO:0000256" key="5">
    <source>
        <dbReference type="ARBA" id="ARBA00023045"/>
    </source>
</evidence>
<feature type="domain" description="Prohead serine protease" evidence="7">
    <location>
        <begin position="59"/>
        <end position="182"/>
    </location>
</feature>
<evidence type="ECO:0000313" key="8">
    <source>
        <dbReference type="EMBL" id="XAI95508.1"/>
    </source>
</evidence>
<keyword evidence="3" id="KW-0378">Hydrolase</keyword>
<dbReference type="GO" id="GO:0008233">
    <property type="term" value="F:peptidase activity"/>
    <property type="evidence" value="ECO:0007669"/>
    <property type="project" value="UniProtKB-KW"/>
</dbReference>
<evidence type="ECO:0000256" key="3">
    <source>
        <dbReference type="ARBA" id="ARBA00022801"/>
    </source>
</evidence>
<evidence type="ECO:0000256" key="4">
    <source>
        <dbReference type="ARBA" id="ARBA00022950"/>
    </source>
</evidence>
<keyword evidence="1" id="KW-1188">Viral release from host cell</keyword>
<evidence type="ECO:0000313" key="9">
    <source>
        <dbReference type="Proteomes" id="UP001459105"/>
    </source>
</evidence>
<organism evidence="8 9">
    <name type="scientific">Microcystis phage Mvi-JY20</name>
    <dbReference type="NCBI Taxonomy" id="3128146"/>
    <lineage>
        <taxon>Viruses</taxon>
        <taxon>Duplodnaviria</taxon>
        <taxon>Heunggongvirae</taxon>
        <taxon>Uroviricota</taxon>
        <taxon>Caudoviricetes</taxon>
    </lineage>
</organism>
<dbReference type="NCBIfam" id="TIGR01543">
    <property type="entry name" value="proheadase_HK97"/>
    <property type="match status" value="1"/>
</dbReference>
<feature type="region of interest" description="Disordered" evidence="6">
    <location>
        <begin position="452"/>
        <end position="481"/>
    </location>
</feature>
<dbReference type="InterPro" id="IPR006433">
    <property type="entry name" value="Prohead_protease"/>
</dbReference>
<keyword evidence="4" id="KW-0118">Viral capsid assembly</keyword>
<name>A0AAX4QHB2_9CAUD</name>
<sequence length="498" mass="55526">MNRKWRPLVLENAALPDEVRAAAERDQFKTVNSAHPFVTKESAQGMSFSCWASRETPDLANEVVLASAFTDFIKYYENNPTIFYQHDHKQPIGRVKDGGVKVVTEGSEKGLWFDEVRLSDIPLVREVIAPLIRDRVLSQMSIGFYTVDGYWDDKTDLFYHSKVYMVETSVVSVACNPQAVITALKGIVTLPDMFQRLADEGQVVELDTVVDLHRKGQLSTIKTFGGVDVPATKETTPMWTAITKEQATLPVKQDSEFSNQKVSDIHIHADAIKASTFLICMEKEGRTTYALPIGSVTVDKGVRYEPQKLKIAAAELCGARNSSRGFNLSPEEMHKAFDRLASAYEICGMEMPLFADTPVHEIKTSILPTLTAAQVEFKHAELEAFENKDFRNALGNIWRSLERVKAGKLTLDEETLTHIKSVWGYMAVYVNLDDASDAELVAQLAALIGANQEEDEEEETGMQPILAQAPEAKTEEAQDVQEPVAKDFLDTLVDDLLD</sequence>
<reference evidence="8" key="1">
    <citation type="submission" date="2024-03" db="EMBL/GenBank/DDBJ databases">
        <authorList>
            <person name="Lin W."/>
            <person name="Li D."/>
            <person name="Tong Y."/>
        </authorList>
    </citation>
    <scope>NUCLEOTIDE SEQUENCE</scope>
</reference>
<dbReference type="GO" id="GO:0006508">
    <property type="term" value="P:proteolysis"/>
    <property type="evidence" value="ECO:0007669"/>
    <property type="project" value="UniProtKB-KW"/>
</dbReference>
<keyword evidence="2 8" id="KW-0645">Protease</keyword>
<protein>
    <submittedName>
        <fullName evidence="8">Prohead protease</fullName>
    </submittedName>
</protein>
<proteinExistence type="predicted"/>
<dbReference type="Proteomes" id="UP001459105">
    <property type="component" value="Segment"/>
</dbReference>
<evidence type="ECO:0000256" key="6">
    <source>
        <dbReference type="SAM" id="MobiDB-lite"/>
    </source>
</evidence>
<dbReference type="Pfam" id="PF04586">
    <property type="entry name" value="Peptidase_S78"/>
    <property type="match status" value="1"/>
</dbReference>
<dbReference type="GO" id="GO:0046797">
    <property type="term" value="P:viral procapsid maturation"/>
    <property type="evidence" value="ECO:0007669"/>
    <property type="project" value="UniProtKB-KW"/>
</dbReference>
<evidence type="ECO:0000256" key="1">
    <source>
        <dbReference type="ARBA" id="ARBA00022612"/>
    </source>
</evidence>
<dbReference type="EMBL" id="PP438412">
    <property type="protein sequence ID" value="XAI95508.1"/>
    <property type="molecule type" value="Genomic_DNA"/>
</dbReference>